<feature type="transmembrane region" description="Helical" evidence="10">
    <location>
        <begin position="452"/>
        <end position="471"/>
    </location>
</feature>
<evidence type="ECO:0000256" key="10">
    <source>
        <dbReference type="RuleBase" id="RU361143"/>
    </source>
</evidence>
<feature type="signal peptide" evidence="10">
    <location>
        <begin position="1"/>
        <end position="25"/>
    </location>
</feature>
<keyword evidence="6 10" id="KW-0732">Signal</keyword>
<dbReference type="UniPathway" id="UPA00378"/>
<reference evidence="11 12" key="1">
    <citation type="journal article" date="2018" name="New Phytol.">
        <title>Phylogenomics of Endogonaceae and evolution of mycorrhizas within Mucoromycota.</title>
        <authorList>
            <person name="Chang Y."/>
            <person name="Desiro A."/>
            <person name="Na H."/>
            <person name="Sandor L."/>
            <person name="Lipzen A."/>
            <person name="Clum A."/>
            <person name="Barry K."/>
            <person name="Grigoriev I.V."/>
            <person name="Martin F.M."/>
            <person name="Stajich J.E."/>
            <person name="Smith M.E."/>
            <person name="Bonito G."/>
            <person name="Spatafora J.W."/>
        </authorList>
    </citation>
    <scope>NUCLEOTIDE SEQUENCE [LARGE SCALE GENOMIC DNA]</scope>
    <source>
        <strain evidence="11 12">AD002</strain>
    </source>
</reference>
<evidence type="ECO:0000256" key="7">
    <source>
        <dbReference type="ARBA" id="ARBA00022824"/>
    </source>
</evidence>
<name>A0A433Q6X7_9FUNG</name>
<dbReference type="GO" id="GO:0008250">
    <property type="term" value="C:oligosaccharyltransferase complex"/>
    <property type="evidence" value="ECO:0007669"/>
    <property type="project" value="UniProtKB-UniRule"/>
</dbReference>
<comment type="subunit">
    <text evidence="10">Component of the oligosaccharyltransferase (OST) complex.</text>
</comment>
<dbReference type="Pfam" id="PF04597">
    <property type="entry name" value="Ribophorin_I"/>
    <property type="match status" value="1"/>
</dbReference>
<dbReference type="InterPro" id="IPR007676">
    <property type="entry name" value="Ribophorin_I"/>
</dbReference>
<accession>A0A433Q6X7</accession>
<comment type="similarity">
    <text evidence="4 10">Belongs to the OST1 family.</text>
</comment>
<dbReference type="EMBL" id="RBNJ01012716">
    <property type="protein sequence ID" value="RUS25534.1"/>
    <property type="molecule type" value="Genomic_DNA"/>
</dbReference>
<dbReference type="PANTHER" id="PTHR21049">
    <property type="entry name" value="RIBOPHORIN I"/>
    <property type="match status" value="1"/>
</dbReference>
<evidence type="ECO:0000256" key="9">
    <source>
        <dbReference type="ARBA" id="ARBA00023136"/>
    </source>
</evidence>
<evidence type="ECO:0000256" key="1">
    <source>
        <dbReference type="ARBA" id="ARBA00002791"/>
    </source>
</evidence>
<dbReference type="Proteomes" id="UP000274822">
    <property type="component" value="Unassembled WGS sequence"/>
</dbReference>
<feature type="chain" id="PRO_5018818688" description="Dolichyl-diphosphooligosaccharide--protein glycosyltransferase subunit 1" evidence="10">
    <location>
        <begin position="26"/>
        <end position="480"/>
    </location>
</feature>
<protein>
    <recommendedName>
        <fullName evidence="10">Dolichyl-diphosphooligosaccharide--protein glycosyltransferase subunit 1</fullName>
    </recommendedName>
</protein>
<keyword evidence="7 10" id="KW-0256">Endoplasmic reticulum</keyword>
<evidence type="ECO:0000256" key="2">
    <source>
        <dbReference type="ARBA" id="ARBA00004115"/>
    </source>
</evidence>
<evidence type="ECO:0000256" key="8">
    <source>
        <dbReference type="ARBA" id="ARBA00022989"/>
    </source>
</evidence>
<comment type="pathway">
    <text evidence="3 10">Protein modification; protein glycosylation.</text>
</comment>
<proteinExistence type="inferred from homology"/>
<keyword evidence="12" id="KW-1185">Reference proteome</keyword>
<comment type="caution">
    <text evidence="11">The sequence shown here is derived from an EMBL/GenBank/DDBJ whole genome shotgun (WGS) entry which is preliminary data.</text>
</comment>
<evidence type="ECO:0000313" key="12">
    <source>
        <dbReference type="Proteomes" id="UP000274822"/>
    </source>
</evidence>
<dbReference type="PANTHER" id="PTHR21049:SF0">
    <property type="entry name" value="DOLICHYL-DIPHOSPHOOLIGOSACCHARIDE--PROTEIN GLYCOSYLTRANSFERASE SUBUNIT 1"/>
    <property type="match status" value="1"/>
</dbReference>
<evidence type="ECO:0000256" key="4">
    <source>
        <dbReference type="ARBA" id="ARBA00008905"/>
    </source>
</evidence>
<evidence type="ECO:0000256" key="6">
    <source>
        <dbReference type="ARBA" id="ARBA00022729"/>
    </source>
</evidence>
<evidence type="ECO:0000313" key="11">
    <source>
        <dbReference type="EMBL" id="RUS25534.1"/>
    </source>
</evidence>
<comment type="subcellular location">
    <subcellularLocation>
        <location evidence="2 10">Endoplasmic reticulum membrane</location>
        <topology evidence="2 10">Single-pass type I membrane protein</topology>
    </subcellularLocation>
</comment>
<comment type="function">
    <text evidence="1 10">Subunit of the oligosaccharyl transferase (OST) complex that catalyzes the initial transfer of a defined glycan (Glc(3)Man(9)GlcNAc(2) in eukaryotes) from the lipid carrier dolichol-pyrophosphate to an asparagine residue within an Asn-X-Ser/Thr consensus motif in nascent polypeptide chains, the first step in protein N-glycosylation. N-glycosylation occurs cotranslationally and the complex associates with the Sec61 complex at the channel-forming translocon complex that mediates protein translocation across the endoplasmic reticulum (ER). All subunits are required for a maximal enzyme activity.</text>
</comment>
<organism evidence="11 12">
    <name type="scientific">Jimgerdemannia flammicorona</name>
    <dbReference type="NCBI Taxonomy" id="994334"/>
    <lineage>
        <taxon>Eukaryota</taxon>
        <taxon>Fungi</taxon>
        <taxon>Fungi incertae sedis</taxon>
        <taxon>Mucoromycota</taxon>
        <taxon>Mucoromycotina</taxon>
        <taxon>Endogonomycetes</taxon>
        <taxon>Endogonales</taxon>
        <taxon>Endogonaceae</taxon>
        <taxon>Jimgerdemannia</taxon>
    </lineage>
</organism>
<gene>
    <name evidence="11" type="ORF">BC938DRAFT_472018</name>
</gene>
<dbReference type="AlphaFoldDB" id="A0A433Q6X7"/>
<sequence>MSWSLNKRLPALLACLLLLTVAALADHPSTGIAKSPLKIPQNFVNVHILRNLDLSSAVVRELTTVVVKNVANDAQSEYFVPIPEQIDAHVAIVEASNKKSGTQLEVKKDSFDSEKLIQYYKVILQQPLQPQEKDTITLKVVYTHVLSSLPKHIPQVAKQFLVYTGNVFVFSAYTSEKQKTVVKLPTTTVVTYTNNEGTVTKTGNLINYGPFNAISPHQHTRLYVHYEGTKPLPTFSRVRRELEVSHWGGNLAVEEHFELKHDGARLKTQFSRVEFQQSAHVHAQTAVLKSLTFTLPAGASDPYYRDEIGNVSTSNFRSTPRGATLELRPRYPLYGGWNYTWYHGYNLPLDAFARFNKEKAVYVLNVPFLKTVTDATVDRAIIKVLLPEGAINVKVTLPFAVDSETHGKHLTYLDTTGRYAVVLEKHNVVDEHAQNFQITYEYPPLELLRKPLAASAAFFALFVISAVLSRVEFRITGKVR</sequence>
<keyword evidence="9 10" id="KW-0472">Membrane</keyword>
<keyword evidence="5 10" id="KW-0812">Transmembrane</keyword>
<evidence type="ECO:0000256" key="5">
    <source>
        <dbReference type="ARBA" id="ARBA00022692"/>
    </source>
</evidence>
<keyword evidence="8 10" id="KW-1133">Transmembrane helix</keyword>
<dbReference type="GO" id="GO:0018279">
    <property type="term" value="P:protein N-linked glycosylation via asparagine"/>
    <property type="evidence" value="ECO:0007669"/>
    <property type="project" value="TreeGrafter"/>
</dbReference>
<evidence type="ECO:0000256" key="3">
    <source>
        <dbReference type="ARBA" id="ARBA00004922"/>
    </source>
</evidence>